<protein>
    <recommendedName>
        <fullName evidence="10">Phospholipid/glycerol acyltransferase domain-containing protein</fullName>
    </recommendedName>
</protein>
<evidence type="ECO:0000256" key="5">
    <source>
        <dbReference type="ARBA" id="ARBA00023136"/>
    </source>
</evidence>
<evidence type="ECO:0000313" key="8">
    <source>
        <dbReference type="EMBL" id="OHS97838.1"/>
    </source>
</evidence>
<evidence type="ECO:0000256" key="6">
    <source>
        <dbReference type="ARBA" id="ARBA00023315"/>
    </source>
</evidence>
<dbReference type="PANTHER" id="PTHR23063">
    <property type="entry name" value="PHOSPHOLIPID ACYLTRANSFERASE"/>
    <property type="match status" value="1"/>
</dbReference>
<evidence type="ECO:0000256" key="4">
    <source>
        <dbReference type="ARBA" id="ARBA00023098"/>
    </source>
</evidence>
<reference evidence="8" key="1">
    <citation type="submission" date="2016-10" db="EMBL/GenBank/DDBJ databases">
        <authorList>
            <person name="Benchimol M."/>
            <person name="Almeida L.G."/>
            <person name="Vasconcelos A.T."/>
            <person name="Perreira-Neves A."/>
            <person name="Rosa I.A."/>
            <person name="Tasca T."/>
            <person name="Bogo M.R."/>
            <person name="de Souza W."/>
        </authorList>
    </citation>
    <scope>NUCLEOTIDE SEQUENCE [LARGE SCALE GENOMIC DNA]</scope>
    <source>
        <strain evidence="8">K</strain>
    </source>
</reference>
<dbReference type="Proteomes" id="UP000179807">
    <property type="component" value="Unassembled WGS sequence"/>
</dbReference>
<dbReference type="PANTHER" id="PTHR23063:SF52">
    <property type="entry name" value="LYSOPHOSPHATIDYLCHOLINE ACYLTRANSFERASE"/>
    <property type="match status" value="1"/>
</dbReference>
<keyword evidence="6" id="KW-0012">Acyltransferase</keyword>
<evidence type="ECO:0000256" key="1">
    <source>
        <dbReference type="ARBA" id="ARBA00022679"/>
    </source>
</evidence>
<dbReference type="OrthoDB" id="272512at2759"/>
<dbReference type="VEuPathDB" id="TrichDB:TRFO_09275"/>
<dbReference type="GO" id="GO:0006629">
    <property type="term" value="P:lipid metabolic process"/>
    <property type="evidence" value="ECO:0007669"/>
    <property type="project" value="UniProtKB-KW"/>
</dbReference>
<dbReference type="AlphaFoldDB" id="A0A1J4JF56"/>
<accession>A0A1J4JF56</accession>
<evidence type="ECO:0008006" key="10">
    <source>
        <dbReference type="Google" id="ProtNLM"/>
    </source>
</evidence>
<evidence type="ECO:0000256" key="3">
    <source>
        <dbReference type="ARBA" id="ARBA00022989"/>
    </source>
</evidence>
<feature type="transmembrane region" description="Helical" evidence="7">
    <location>
        <begin position="20"/>
        <end position="48"/>
    </location>
</feature>
<keyword evidence="2 7" id="KW-0812">Transmembrane</keyword>
<keyword evidence="4" id="KW-0443">Lipid metabolism</keyword>
<dbReference type="EMBL" id="MLAK01001093">
    <property type="protein sequence ID" value="OHS97838.1"/>
    <property type="molecule type" value="Genomic_DNA"/>
</dbReference>
<comment type="caution">
    <text evidence="8">The sequence shown here is derived from an EMBL/GenBank/DDBJ whole genome shotgun (WGS) entry which is preliminary data.</text>
</comment>
<evidence type="ECO:0000313" key="9">
    <source>
        <dbReference type="Proteomes" id="UP000179807"/>
    </source>
</evidence>
<evidence type="ECO:0000256" key="7">
    <source>
        <dbReference type="SAM" id="Phobius"/>
    </source>
</evidence>
<keyword evidence="1" id="KW-0808">Transferase</keyword>
<dbReference type="GO" id="GO:0016746">
    <property type="term" value="F:acyltransferase activity"/>
    <property type="evidence" value="ECO:0007669"/>
    <property type="project" value="UniProtKB-KW"/>
</dbReference>
<sequence>MELSNKNPFIPPQTKKTFIFSVINCFIALIKLPFMLFAFLISFSYAILSTFIPINTLKRIVIHSTSSVLFRIMLGFTGIYSVNKQPTPLIDTFSNIGELHEPQPGDIIISNFASYLNIFWLQNEYSPIFAIPINENDVYVFNAFQLLTLIFSSKKITSKVKVSLNDLIKSARNKYQCPIVIFPESVPTNGQFIINFQPFGKNIDEKNLNLIHFHIFGFIHFNSSISPNFTFGNIVLHLLSMVGRIVSGLKVKIALQQDIPLIKNQSIDDEYIEKCRQIMSSITGLPTFDAGCEEFEKVKNYVMKKKQHND</sequence>
<proteinExistence type="predicted"/>
<evidence type="ECO:0000256" key="2">
    <source>
        <dbReference type="ARBA" id="ARBA00022692"/>
    </source>
</evidence>
<dbReference type="GeneID" id="94829481"/>
<keyword evidence="9" id="KW-1185">Reference proteome</keyword>
<name>A0A1J4JF56_9EUKA</name>
<keyword evidence="5 7" id="KW-0472">Membrane</keyword>
<organism evidence="8 9">
    <name type="scientific">Tritrichomonas foetus</name>
    <dbReference type="NCBI Taxonomy" id="1144522"/>
    <lineage>
        <taxon>Eukaryota</taxon>
        <taxon>Metamonada</taxon>
        <taxon>Parabasalia</taxon>
        <taxon>Tritrichomonadida</taxon>
        <taxon>Tritrichomonadidae</taxon>
        <taxon>Tritrichomonas</taxon>
    </lineage>
</organism>
<gene>
    <name evidence="8" type="ORF">TRFO_09275</name>
</gene>
<keyword evidence="3 7" id="KW-1133">Transmembrane helix</keyword>
<dbReference type="RefSeq" id="XP_068350975.1">
    <property type="nucleotide sequence ID" value="XM_068494777.1"/>
</dbReference>